<proteinExistence type="predicted"/>
<protein>
    <recommendedName>
        <fullName evidence="4">N-acetyltransferase domain-containing protein</fullName>
    </recommendedName>
</protein>
<feature type="compositionally biased region" description="Basic and acidic residues" evidence="3">
    <location>
        <begin position="679"/>
        <end position="700"/>
    </location>
</feature>
<feature type="compositionally biased region" description="Polar residues" evidence="3">
    <location>
        <begin position="228"/>
        <end position="244"/>
    </location>
</feature>
<feature type="region of interest" description="Disordered" evidence="3">
    <location>
        <begin position="636"/>
        <end position="897"/>
    </location>
</feature>
<feature type="compositionally biased region" description="Basic residues" evidence="3">
    <location>
        <begin position="1026"/>
        <end position="1037"/>
    </location>
</feature>
<comment type="caution">
    <text evidence="5">The sequence shown here is derived from an EMBL/GenBank/DDBJ whole genome shotgun (WGS) entry which is preliminary data.</text>
</comment>
<dbReference type="PROSITE" id="PS51186">
    <property type="entry name" value="GNAT"/>
    <property type="match status" value="1"/>
</dbReference>
<feature type="compositionally biased region" description="Basic and acidic residues" evidence="3">
    <location>
        <begin position="197"/>
        <end position="206"/>
    </location>
</feature>
<evidence type="ECO:0000256" key="3">
    <source>
        <dbReference type="SAM" id="MobiDB-lite"/>
    </source>
</evidence>
<name>A0A427YNK0_9TREE</name>
<dbReference type="InterPro" id="IPR051016">
    <property type="entry name" value="Diverse_Substrate_AcTransf"/>
</dbReference>
<dbReference type="Proteomes" id="UP000279259">
    <property type="component" value="Unassembled WGS sequence"/>
</dbReference>
<feature type="region of interest" description="Disordered" evidence="3">
    <location>
        <begin position="331"/>
        <end position="351"/>
    </location>
</feature>
<feature type="compositionally biased region" description="Basic and acidic residues" evidence="3">
    <location>
        <begin position="710"/>
        <end position="729"/>
    </location>
</feature>
<gene>
    <name evidence="5" type="ORF">EHS25_008100</name>
</gene>
<feature type="compositionally biased region" description="Polar residues" evidence="3">
    <location>
        <begin position="404"/>
        <end position="417"/>
    </location>
</feature>
<dbReference type="PANTHER" id="PTHR10545">
    <property type="entry name" value="DIAMINE N-ACETYLTRANSFERASE"/>
    <property type="match status" value="1"/>
</dbReference>
<dbReference type="STRING" id="1890683.A0A427YNK0"/>
<feature type="compositionally biased region" description="Acidic residues" evidence="3">
    <location>
        <begin position="561"/>
        <end position="574"/>
    </location>
</feature>
<evidence type="ECO:0000256" key="1">
    <source>
        <dbReference type="ARBA" id="ARBA00022679"/>
    </source>
</evidence>
<feature type="region of interest" description="Disordered" evidence="3">
    <location>
        <begin position="548"/>
        <end position="603"/>
    </location>
</feature>
<feature type="compositionally biased region" description="Basic and acidic residues" evidence="3">
    <location>
        <begin position="364"/>
        <end position="373"/>
    </location>
</feature>
<feature type="compositionally biased region" description="Acidic residues" evidence="3">
    <location>
        <begin position="207"/>
        <end position="222"/>
    </location>
</feature>
<keyword evidence="1" id="KW-0808">Transferase</keyword>
<feature type="compositionally biased region" description="Polar residues" evidence="3">
    <location>
        <begin position="509"/>
        <end position="520"/>
    </location>
</feature>
<feature type="compositionally biased region" description="Polar residues" evidence="3">
    <location>
        <begin position="853"/>
        <end position="866"/>
    </location>
</feature>
<dbReference type="CDD" id="cd04301">
    <property type="entry name" value="NAT_SF"/>
    <property type="match status" value="1"/>
</dbReference>
<feature type="region of interest" description="Disordered" evidence="3">
    <location>
        <begin position="1026"/>
        <end position="1138"/>
    </location>
</feature>
<keyword evidence="6" id="KW-1185">Reference proteome</keyword>
<feature type="compositionally biased region" description="Basic residues" evidence="3">
    <location>
        <begin position="462"/>
        <end position="472"/>
    </location>
</feature>
<keyword evidence="2" id="KW-0012">Acyltransferase</keyword>
<evidence type="ECO:0000256" key="2">
    <source>
        <dbReference type="ARBA" id="ARBA00023315"/>
    </source>
</evidence>
<organism evidence="5 6">
    <name type="scientific">Saitozyma podzolica</name>
    <dbReference type="NCBI Taxonomy" id="1890683"/>
    <lineage>
        <taxon>Eukaryota</taxon>
        <taxon>Fungi</taxon>
        <taxon>Dikarya</taxon>
        <taxon>Basidiomycota</taxon>
        <taxon>Agaricomycotina</taxon>
        <taxon>Tremellomycetes</taxon>
        <taxon>Tremellales</taxon>
        <taxon>Trimorphomycetaceae</taxon>
        <taxon>Saitozyma</taxon>
    </lineage>
</organism>
<feature type="compositionally biased region" description="Basic and acidic residues" evidence="3">
    <location>
        <begin position="1128"/>
        <end position="1138"/>
    </location>
</feature>
<feature type="compositionally biased region" description="Basic and acidic residues" evidence="3">
    <location>
        <begin position="1072"/>
        <end position="1084"/>
    </location>
</feature>
<dbReference type="Pfam" id="PF00583">
    <property type="entry name" value="Acetyltransf_1"/>
    <property type="match status" value="1"/>
</dbReference>
<feature type="compositionally biased region" description="Low complexity" evidence="3">
    <location>
        <begin position="740"/>
        <end position="764"/>
    </location>
</feature>
<dbReference type="Gene3D" id="3.40.630.30">
    <property type="match status" value="1"/>
</dbReference>
<feature type="compositionally biased region" description="Acidic residues" evidence="3">
    <location>
        <begin position="1118"/>
        <end position="1127"/>
    </location>
</feature>
<feature type="compositionally biased region" description="Basic residues" evidence="3">
    <location>
        <begin position="185"/>
        <end position="195"/>
    </location>
</feature>
<dbReference type="AlphaFoldDB" id="A0A427YNK0"/>
<feature type="compositionally biased region" description="Polar residues" evidence="3">
    <location>
        <begin position="375"/>
        <end position="384"/>
    </location>
</feature>
<evidence type="ECO:0000313" key="6">
    <source>
        <dbReference type="Proteomes" id="UP000279259"/>
    </source>
</evidence>
<feature type="domain" description="N-acetyltransferase" evidence="4">
    <location>
        <begin position="1"/>
        <end position="93"/>
    </location>
</feature>
<dbReference type="InterPro" id="IPR000182">
    <property type="entry name" value="GNAT_dom"/>
</dbReference>
<dbReference type="GO" id="GO:0008080">
    <property type="term" value="F:N-acetyltransferase activity"/>
    <property type="evidence" value="ECO:0007669"/>
    <property type="project" value="TreeGrafter"/>
</dbReference>
<dbReference type="OrthoDB" id="7305308at2759"/>
<feature type="region of interest" description="Disordered" evidence="3">
    <location>
        <begin position="165"/>
        <end position="318"/>
    </location>
</feature>
<feature type="compositionally biased region" description="Basic and acidic residues" evidence="3">
    <location>
        <begin position="478"/>
        <end position="488"/>
    </location>
</feature>
<evidence type="ECO:0000259" key="4">
    <source>
        <dbReference type="PROSITE" id="PS51186"/>
    </source>
</evidence>
<dbReference type="InterPro" id="IPR016181">
    <property type="entry name" value="Acyl_CoA_acyltransferase"/>
</dbReference>
<feature type="compositionally biased region" description="Basic and acidic residues" evidence="3">
    <location>
        <begin position="1090"/>
        <end position="1117"/>
    </location>
</feature>
<reference evidence="5 6" key="1">
    <citation type="submission" date="2018-11" db="EMBL/GenBank/DDBJ databases">
        <title>Genome sequence of Saitozyma podzolica DSM 27192.</title>
        <authorList>
            <person name="Aliyu H."/>
            <person name="Gorte O."/>
            <person name="Ochsenreither K."/>
        </authorList>
    </citation>
    <scope>NUCLEOTIDE SEQUENCE [LARGE SCALE GENOMIC DNA]</scope>
    <source>
        <strain evidence="5 6">DSM 27192</strain>
    </source>
</reference>
<dbReference type="SUPFAM" id="SSF55729">
    <property type="entry name" value="Acyl-CoA N-acyltransferases (Nat)"/>
    <property type="match status" value="1"/>
</dbReference>
<feature type="region of interest" description="Disordered" evidence="3">
    <location>
        <begin position="912"/>
        <end position="939"/>
    </location>
</feature>
<feature type="region of interest" description="Disordered" evidence="3">
    <location>
        <begin position="364"/>
        <end position="529"/>
    </location>
</feature>
<feature type="compositionally biased region" description="Basic and acidic residues" evidence="3">
    <location>
        <begin position="581"/>
        <end position="591"/>
    </location>
</feature>
<sequence>MFGIALMGQLEDLFVKEEHRAQGLGKRLFGELGAIAKERNCGRVEWRVLKWNKPSIDFYVECLKADNLHEWDTMRIEGEQGIERLVAMRNSLDATPNPPLPSLLATHHPRHDLPVEPPPQRFALKSPLFTRIPRFSPFSEEKRGRSKTYPTLADEWEDMLWGNKPSLQEENEDGDRRASMGLGLHRSRQRLKGWSRRSTEVGHTQERDEEEDVVMDDADDEAGAFSESDGSTPTASQENMTGATVPSPDLPPLDPYDSAPSSPRPRARSPPPSNDRPRSPHMPVPRWELPIHRSYPRRPSTAMSIDDPRSPDVGPTPGIIALDQLVRDFSSDEGAERPPMERIGSEGRWGVEDEDIHMIDFHEGEYDLDREIQETEGSSNSESWITPPESPTDRPAQTLDHIGNSVSTSTANSTGLQRLQPAAEIYVSPTQSPARSPSPPPTPMDVDPYDPASALVRLPRFGSRRGRSRFRIKSPIESYREQRPHAGYDIEPPSPDLDSRLRASPPTPENTQHDLATPSQLEGIDEIAISPHSLPLKDIPASGPKTLAQALAVPTLHEEISSDPEASESSDSGEEPPIQVKVDKGKGKARAEWTPPQDSDDWVHVEQELSKALGETRGQEPKAAQVVLGPETWFQVRKSDSADDGGSKYSGFRGYTLEEAKMDPQVLDGSEEPQAGNQGRHERGAGDKFQIEQLREELRRMHAQLGIPASREDMDRRATTTTDGGRKVDAPTQNKPPGHSSTKPKPGTSSDTSTDSSDPITGDGTETDDQIIGLGIVSHESWKANEGSGRRGSLRGRVNKIVQRLRGIPTRGEPPRAERLRRRQELFAGHRRASSHSPTPVVDVADRPEPIDGTQSDSESPAQQQLKMLLSLASPPASHPATVEDQPTPEVVAEGEEDTMPAVDTVQAAEVAPPTTAELPPEPPEVIVKPDPALLGPDDALSPRRAIMLRLRAHNPAATVPNIQKSEYNVVPSDPAHSETAKWIASIAAQEFPSENERMNMVYRAAKQVGFHAVWISDEEVAKWNKARRAAKRRKERKAMAAGGIASGVSAEPSQSSDDKESSSGSDGSTKSAREEGGSGKKSELSSPEKYGDKDEAKLEDKVDNKADGNVEGRAEELEAPTDADDFEPVRRSSEEAAAVERHAKIDITLT</sequence>
<dbReference type="EMBL" id="RSCD01000005">
    <property type="protein sequence ID" value="RSH92655.1"/>
    <property type="molecule type" value="Genomic_DNA"/>
</dbReference>
<evidence type="ECO:0000313" key="5">
    <source>
        <dbReference type="EMBL" id="RSH92655.1"/>
    </source>
</evidence>
<dbReference type="PANTHER" id="PTHR10545:SF29">
    <property type="entry name" value="GH14572P-RELATED"/>
    <property type="match status" value="1"/>
</dbReference>
<accession>A0A427YNK0</accession>